<gene>
    <name evidence="2" type="ORF">E2C01_090117</name>
</gene>
<sequence>MVSQPRPHSAVSLLPAPPSAISHTGHRQTRDLRQKLKREGDKGRPSITCRHVVEVVVVVVVVVVGV</sequence>
<evidence type="ECO:0000256" key="1">
    <source>
        <dbReference type="SAM" id="MobiDB-lite"/>
    </source>
</evidence>
<reference evidence="2 3" key="1">
    <citation type="submission" date="2019-05" db="EMBL/GenBank/DDBJ databases">
        <title>Another draft genome of Portunus trituberculatus and its Hox gene families provides insights of decapod evolution.</title>
        <authorList>
            <person name="Jeong J.-H."/>
            <person name="Song I."/>
            <person name="Kim S."/>
            <person name="Choi T."/>
            <person name="Kim D."/>
            <person name="Ryu S."/>
            <person name="Kim W."/>
        </authorList>
    </citation>
    <scope>NUCLEOTIDE SEQUENCE [LARGE SCALE GENOMIC DNA]</scope>
    <source>
        <tissue evidence="2">Muscle</tissue>
    </source>
</reference>
<proteinExistence type="predicted"/>
<comment type="caution">
    <text evidence="2">The sequence shown here is derived from an EMBL/GenBank/DDBJ whole genome shotgun (WGS) entry which is preliminary data.</text>
</comment>
<protein>
    <submittedName>
        <fullName evidence="2">Uncharacterized protein</fullName>
    </submittedName>
</protein>
<dbReference type="AlphaFoldDB" id="A0A5B7JL09"/>
<dbReference type="Proteomes" id="UP000324222">
    <property type="component" value="Unassembled WGS sequence"/>
</dbReference>
<organism evidence="2 3">
    <name type="scientific">Portunus trituberculatus</name>
    <name type="common">Swimming crab</name>
    <name type="synonym">Neptunus trituberculatus</name>
    <dbReference type="NCBI Taxonomy" id="210409"/>
    <lineage>
        <taxon>Eukaryota</taxon>
        <taxon>Metazoa</taxon>
        <taxon>Ecdysozoa</taxon>
        <taxon>Arthropoda</taxon>
        <taxon>Crustacea</taxon>
        <taxon>Multicrustacea</taxon>
        <taxon>Malacostraca</taxon>
        <taxon>Eumalacostraca</taxon>
        <taxon>Eucarida</taxon>
        <taxon>Decapoda</taxon>
        <taxon>Pleocyemata</taxon>
        <taxon>Brachyura</taxon>
        <taxon>Eubrachyura</taxon>
        <taxon>Portunoidea</taxon>
        <taxon>Portunidae</taxon>
        <taxon>Portuninae</taxon>
        <taxon>Portunus</taxon>
    </lineage>
</organism>
<dbReference type="EMBL" id="VSRR010100323">
    <property type="protein sequence ID" value="MPC94926.1"/>
    <property type="molecule type" value="Genomic_DNA"/>
</dbReference>
<accession>A0A5B7JL09</accession>
<keyword evidence="3" id="KW-1185">Reference proteome</keyword>
<feature type="compositionally biased region" description="Basic and acidic residues" evidence="1">
    <location>
        <begin position="28"/>
        <end position="44"/>
    </location>
</feature>
<evidence type="ECO:0000313" key="2">
    <source>
        <dbReference type="EMBL" id="MPC94926.1"/>
    </source>
</evidence>
<evidence type="ECO:0000313" key="3">
    <source>
        <dbReference type="Proteomes" id="UP000324222"/>
    </source>
</evidence>
<name>A0A5B7JL09_PORTR</name>
<feature type="region of interest" description="Disordered" evidence="1">
    <location>
        <begin position="1"/>
        <end position="44"/>
    </location>
</feature>